<name>A0ABR9UKI1_9CHRO</name>
<accession>A0ABR9UKI1</accession>
<organism evidence="2 3">
    <name type="scientific">Gloeocapsopsis crepidinum LEGE 06123</name>
    <dbReference type="NCBI Taxonomy" id="588587"/>
    <lineage>
        <taxon>Bacteria</taxon>
        <taxon>Bacillati</taxon>
        <taxon>Cyanobacteriota</taxon>
        <taxon>Cyanophyceae</taxon>
        <taxon>Oscillatoriophycideae</taxon>
        <taxon>Chroococcales</taxon>
        <taxon>Chroococcaceae</taxon>
        <taxon>Gloeocapsopsis</taxon>
    </lineage>
</organism>
<gene>
    <name evidence="2" type="ORF">IQ230_00105</name>
</gene>
<evidence type="ECO:0000256" key="1">
    <source>
        <dbReference type="SAM" id="MobiDB-lite"/>
    </source>
</evidence>
<proteinExistence type="predicted"/>
<dbReference type="RefSeq" id="WP_193929660.1">
    <property type="nucleotide sequence ID" value="NZ_CAWPMZ010000041.1"/>
</dbReference>
<comment type="caution">
    <text evidence="2">The sequence shown here is derived from an EMBL/GenBank/DDBJ whole genome shotgun (WGS) entry which is preliminary data.</text>
</comment>
<evidence type="ECO:0000313" key="3">
    <source>
        <dbReference type="Proteomes" id="UP000651156"/>
    </source>
</evidence>
<reference evidence="2 3" key="1">
    <citation type="submission" date="2020-10" db="EMBL/GenBank/DDBJ databases">
        <authorList>
            <person name="Castelo-Branco R."/>
            <person name="Eusebio N."/>
            <person name="Adriana R."/>
            <person name="Vieira A."/>
            <person name="Brugerolle De Fraissinette N."/>
            <person name="Rezende De Castro R."/>
            <person name="Schneider M.P."/>
            <person name="Vasconcelos V."/>
            <person name="Leao P.N."/>
        </authorList>
    </citation>
    <scope>NUCLEOTIDE SEQUENCE [LARGE SCALE GENOMIC DNA]</scope>
    <source>
        <strain evidence="2 3">LEGE 06123</strain>
    </source>
</reference>
<dbReference type="Proteomes" id="UP000651156">
    <property type="component" value="Unassembled WGS sequence"/>
</dbReference>
<sequence length="52" mass="5634">MTNQKEEVPSDSTQKLAQEVEVDDTTPSDSENPEDPISEESEVPKSSDAPAD</sequence>
<keyword evidence="3" id="KW-1185">Reference proteome</keyword>
<feature type="compositionally biased region" description="Acidic residues" evidence="1">
    <location>
        <begin position="20"/>
        <end position="41"/>
    </location>
</feature>
<protein>
    <submittedName>
        <fullName evidence="2">Uncharacterized protein</fullName>
    </submittedName>
</protein>
<feature type="region of interest" description="Disordered" evidence="1">
    <location>
        <begin position="1"/>
        <end position="52"/>
    </location>
</feature>
<dbReference type="EMBL" id="JADEWN010000001">
    <property type="protein sequence ID" value="MBE9188792.1"/>
    <property type="molecule type" value="Genomic_DNA"/>
</dbReference>
<evidence type="ECO:0000313" key="2">
    <source>
        <dbReference type="EMBL" id="MBE9188792.1"/>
    </source>
</evidence>